<proteinExistence type="predicted"/>
<dbReference type="InterPro" id="IPR015943">
    <property type="entry name" value="WD40/YVTN_repeat-like_dom_sf"/>
</dbReference>
<dbReference type="PANTHER" id="PTHR19924:SF26">
    <property type="entry name" value="U3 SMALL NUCLEOLAR RNA-ASSOCIATED PROTEIN 15 HOMOLOG"/>
    <property type="match status" value="1"/>
</dbReference>
<feature type="domain" description="U3 small nucleolar RNA-associated protein 15 C-terminal" evidence="7">
    <location>
        <begin position="368"/>
        <end position="497"/>
    </location>
</feature>
<keyword evidence="4" id="KW-0677">Repeat</keyword>
<gene>
    <name evidence="8" type="ORF">M9Y10_043658</name>
</gene>
<comment type="subcellular location">
    <subcellularLocation>
        <location evidence="1">Nucleus</location>
        <location evidence="1">Nucleolus</location>
    </subcellularLocation>
</comment>
<keyword evidence="9" id="KW-1185">Reference proteome</keyword>
<dbReference type="InterPro" id="IPR001680">
    <property type="entry name" value="WD40_rpt"/>
</dbReference>
<dbReference type="PROSITE" id="PS50082">
    <property type="entry name" value="WD_REPEATS_2"/>
    <property type="match status" value="1"/>
</dbReference>
<evidence type="ECO:0000256" key="6">
    <source>
        <dbReference type="PROSITE-ProRule" id="PRU00221"/>
    </source>
</evidence>
<dbReference type="Proteomes" id="UP001470230">
    <property type="component" value="Unassembled WGS sequence"/>
</dbReference>
<evidence type="ECO:0000259" key="7">
    <source>
        <dbReference type="Pfam" id="PF09384"/>
    </source>
</evidence>
<keyword evidence="5" id="KW-0539">Nucleus</keyword>
<accession>A0ABR2K0F6</accession>
<name>A0ABR2K0F6_9EUKA</name>
<dbReference type="InterPro" id="IPR018983">
    <property type="entry name" value="U3_snoRNA-assocProt_15_C"/>
</dbReference>
<protein>
    <recommendedName>
        <fullName evidence="7">U3 small nucleolar RNA-associated protein 15 C-terminal domain-containing protein</fullName>
    </recommendedName>
</protein>
<dbReference type="SUPFAM" id="SSF50978">
    <property type="entry name" value="WD40 repeat-like"/>
    <property type="match status" value="1"/>
</dbReference>
<dbReference type="PANTHER" id="PTHR19924">
    <property type="entry name" value="UTP15 U3 SMALL NUCLEOLAR RNA-ASSOCIATED PROTEIN 15 FAMILY MEMBER"/>
    <property type="match status" value="1"/>
</dbReference>
<dbReference type="InterPro" id="IPR036322">
    <property type="entry name" value="WD40_repeat_dom_sf"/>
</dbReference>
<evidence type="ECO:0000313" key="8">
    <source>
        <dbReference type="EMBL" id="KAK8884544.1"/>
    </source>
</evidence>
<dbReference type="SMART" id="SM00320">
    <property type="entry name" value="WD40"/>
    <property type="match status" value="4"/>
</dbReference>
<dbReference type="Pfam" id="PF09384">
    <property type="entry name" value="UTP15_C"/>
    <property type="match status" value="1"/>
</dbReference>
<sequence>MTNIRKKRDEGLTVFNKYGAVPFAVGDIRTKDEIEESAIWQQLTENEILKLNSTISQIRFSPVEPHSVLALSGLSGAWIDGKTHRHVYSFAKAKTPFTAAAFRKDGILVALGREDGAVDVYPVSNHQTLLRRYKLNSGVIFGVSFSPFANELVVGSGNGSLFIIQIASRTEFKSFQAHDDAISDVLPLESGNIWVSSSHDCKIKIWDFNTQETLSQVETSHPVTHMVVKGNRAFASCGESVVVVDLKSNASIISSFTPHTRPIVGISIARSNIVTASADRTIKVFDSSTFALLHTIKLHSNITSFDVMPDASSIAIALAEGILQLKYKVIPPKPDNNLMNSEEIGNIMMPANFRVFSQYPSQTNTENIQYKNKKWNIELKKFNFKDALDLVLKEDDPPLIVGMIDELDRLGYLDQAISGRTKDTLKPILNFLVNNAVNPIWSHVVLKAVISVETIYRSVILDDPEIGDIFDRLTRVIRDELQVQLRVSRLVGKIDVILNKPE</sequence>
<evidence type="ECO:0000256" key="2">
    <source>
        <dbReference type="ARBA" id="ARBA00022552"/>
    </source>
</evidence>
<evidence type="ECO:0000256" key="4">
    <source>
        <dbReference type="ARBA" id="ARBA00022737"/>
    </source>
</evidence>
<dbReference type="Pfam" id="PF00400">
    <property type="entry name" value="WD40"/>
    <property type="match status" value="2"/>
</dbReference>
<keyword evidence="3 6" id="KW-0853">WD repeat</keyword>
<evidence type="ECO:0000256" key="5">
    <source>
        <dbReference type="ARBA" id="ARBA00023242"/>
    </source>
</evidence>
<keyword evidence="2" id="KW-0698">rRNA processing</keyword>
<organism evidence="8 9">
    <name type="scientific">Tritrichomonas musculus</name>
    <dbReference type="NCBI Taxonomy" id="1915356"/>
    <lineage>
        <taxon>Eukaryota</taxon>
        <taxon>Metamonada</taxon>
        <taxon>Parabasalia</taxon>
        <taxon>Tritrichomonadida</taxon>
        <taxon>Tritrichomonadidae</taxon>
        <taxon>Tritrichomonas</taxon>
    </lineage>
</organism>
<dbReference type="EMBL" id="JAPFFF010000008">
    <property type="protein sequence ID" value="KAK8884544.1"/>
    <property type="molecule type" value="Genomic_DNA"/>
</dbReference>
<evidence type="ECO:0000256" key="1">
    <source>
        <dbReference type="ARBA" id="ARBA00004604"/>
    </source>
</evidence>
<evidence type="ECO:0000313" key="9">
    <source>
        <dbReference type="Proteomes" id="UP001470230"/>
    </source>
</evidence>
<reference evidence="8 9" key="1">
    <citation type="submission" date="2024-04" db="EMBL/GenBank/DDBJ databases">
        <title>Tritrichomonas musculus Genome.</title>
        <authorList>
            <person name="Alves-Ferreira E."/>
            <person name="Grigg M."/>
            <person name="Lorenzi H."/>
            <person name="Galac M."/>
        </authorList>
    </citation>
    <scope>NUCLEOTIDE SEQUENCE [LARGE SCALE GENOMIC DNA]</scope>
    <source>
        <strain evidence="8 9">EAF2021</strain>
    </source>
</reference>
<dbReference type="PROSITE" id="PS50294">
    <property type="entry name" value="WD_REPEATS_REGION"/>
    <property type="match status" value="1"/>
</dbReference>
<comment type="caution">
    <text evidence="8">The sequence shown here is derived from an EMBL/GenBank/DDBJ whole genome shotgun (WGS) entry which is preliminary data.</text>
</comment>
<feature type="repeat" description="WD" evidence="6">
    <location>
        <begin position="175"/>
        <end position="216"/>
    </location>
</feature>
<dbReference type="Gene3D" id="2.130.10.10">
    <property type="entry name" value="YVTN repeat-like/Quinoprotein amine dehydrogenase"/>
    <property type="match status" value="2"/>
</dbReference>
<evidence type="ECO:0000256" key="3">
    <source>
        <dbReference type="ARBA" id="ARBA00022574"/>
    </source>
</evidence>